<name>A0A1J1C276_CALAY</name>
<organism evidence="1 2">
    <name type="scientific">Caldithrix abyssi DSM 13497</name>
    <dbReference type="NCBI Taxonomy" id="880073"/>
    <lineage>
        <taxon>Bacteria</taxon>
        <taxon>Pseudomonadati</taxon>
        <taxon>Calditrichota</taxon>
        <taxon>Calditrichia</taxon>
        <taxon>Calditrichales</taxon>
        <taxon>Calditrichaceae</taxon>
        <taxon>Caldithrix</taxon>
    </lineage>
</organism>
<evidence type="ECO:0000313" key="1">
    <source>
        <dbReference type="EMBL" id="APF16789.1"/>
    </source>
</evidence>
<dbReference type="KEGG" id="caby:Cabys_38"/>
<dbReference type="Gene3D" id="2.180.10.10">
    <property type="entry name" value="RHS repeat-associated core"/>
    <property type="match status" value="1"/>
</dbReference>
<proteinExistence type="predicted"/>
<evidence type="ECO:0000313" key="2">
    <source>
        <dbReference type="Proteomes" id="UP000183868"/>
    </source>
</evidence>
<dbReference type="Proteomes" id="UP000183868">
    <property type="component" value="Chromosome"/>
</dbReference>
<dbReference type="EMBL" id="CP018099">
    <property type="protein sequence ID" value="APF16789.1"/>
    <property type="molecule type" value="Genomic_DNA"/>
</dbReference>
<protein>
    <recommendedName>
        <fullName evidence="3">RHS repeat-associated core domain-containing protein</fullName>
    </recommendedName>
</protein>
<reference evidence="1 2" key="1">
    <citation type="submission" date="2016-11" db="EMBL/GenBank/DDBJ databases">
        <title>Genomic analysis of Caldithrix abyssi and proposal of a novel bacterial phylum Caldithrichaeota.</title>
        <authorList>
            <person name="Kublanov I."/>
            <person name="Sigalova O."/>
            <person name="Gavrilov S."/>
            <person name="Lebedinsky A."/>
            <person name="Ivanova N."/>
            <person name="Daum C."/>
            <person name="Reddy T."/>
            <person name="Klenk H.P."/>
            <person name="Goker M."/>
            <person name="Reva O."/>
            <person name="Miroshnichenko M."/>
            <person name="Kyprides N."/>
            <person name="Woyke T."/>
            <person name="Gelfand M."/>
        </authorList>
    </citation>
    <scope>NUCLEOTIDE SEQUENCE [LARGE SCALE GENOMIC DNA]</scope>
    <source>
        <strain evidence="1 2">LF13</strain>
    </source>
</reference>
<dbReference type="RefSeq" id="WP_044281016.1">
    <property type="nucleotide sequence ID" value="NZ_CM001402.1"/>
</dbReference>
<accession>A0A1J1C276</accession>
<dbReference type="OrthoDB" id="681079at2"/>
<dbReference type="AlphaFoldDB" id="A0A1J1C276"/>
<gene>
    <name evidence="1" type="ORF">Cabys_38</name>
</gene>
<evidence type="ECO:0008006" key="3">
    <source>
        <dbReference type="Google" id="ProtNLM"/>
    </source>
</evidence>
<sequence>MISFGYKTPDGNSYYYLKDHIGNIRVTVNEQGDIVIKDDYYPFGLRMPGLSYNNGNRNARLKFQSKRLQDYGNWKTYYF</sequence>